<dbReference type="GO" id="GO:0005576">
    <property type="term" value="C:extracellular region"/>
    <property type="evidence" value="ECO:0007669"/>
    <property type="project" value="UniProtKB-SubCell"/>
</dbReference>
<dbReference type="Gene3D" id="2.170.280.10">
    <property type="entry name" value="f41 fragment of flagellin, middle domain"/>
    <property type="match status" value="1"/>
</dbReference>
<organism evidence="7 8">
    <name type="scientific">Amphritea japonica ATCC BAA-1530</name>
    <dbReference type="NCBI Taxonomy" id="1278309"/>
    <lineage>
        <taxon>Bacteria</taxon>
        <taxon>Pseudomonadati</taxon>
        <taxon>Pseudomonadota</taxon>
        <taxon>Gammaproteobacteria</taxon>
        <taxon>Oceanospirillales</taxon>
        <taxon>Oceanospirillaceae</taxon>
        <taxon>Amphritea</taxon>
    </lineage>
</organism>
<comment type="subcellular location">
    <subcellularLocation>
        <location evidence="4">Secreted</location>
    </subcellularLocation>
    <subcellularLocation>
        <location evidence="4">Bacterial flagellum</location>
    </subcellularLocation>
</comment>
<dbReference type="Pfam" id="PF07196">
    <property type="entry name" value="Flagellin_IN"/>
    <property type="match status" value="1"/>
</dbReference>
<reference evidence="7 8" key="1">
    <citation type="journal article" date="2008" name="Int. J. Syst. Evol. Microbiol.">
        <title>Amphritea japonica sp. nov. and Amphritea balenae sp. nov., isolated from the sediment adjacent to sperm whale carcasses off Kagoshima, Japan.</title>
        <authorList>
            <person name="Miyazaki M."/>
            <person name="Nogi Y."/>
            <person name="Fujiwara Y."/>
            <person name="Kawato M."/>
            <person name="Nagahama T."/>
            <person name="Kubokawa K."/>
            <person name="Horikoshi K."/>
        </authorList>
    </citation>
    <scope>NUCLEOTIDE SEQUENCE [LARGE SCALE GENOMIC DNA]</scope>
    <source>
        <strain evidence="7 8">ATCC BAA-1530</strain>
    </source>
</reference>
<dbReference type="PANTHER" id="PTHR42792:SF2">
    <property type="entry name" value="FLAGELLIN"/>
    <property type="match status" value="1"/>
</dbReference>
<dbReference type="GO" id="GO:0005198">
    <property type="term" value="F:structural molecule activity"/>
    <property type="evidence" value="ECO:0007669"/>
    <property type="project" value="UniProtKB-UniRule"/>
</dbReference>
<dbReference type="InterPro" id="IPR010810">
    <property type="entry name" value="Flagellin_hook_IN_motif"/>
</dbReference>
<dbReference type="OrthoDB" id="9796789at2"/>
<keyword evidence="2 4" id="KW-0964">Secreted</keyword>
<proteinExistence type="inferred from homology"/>
<dbReference type="KEGG" id="ajp:AMJAP_0558"/>
<evidence type="ECO:0000256" key="2">
    <source>
        <dbReference type="ARBA" id="ARBA00022525"/>
    </source>
</evidence>
<protein>
    <recommendedName>
        <fullName evidence="4">Flagellin</fullName>
    </recommendedName>
</protein>
<dbReference type="Gene3D" id="6.10.280.190">
    <property type="match status" value="1"/>
</dbReference>
<evidence type="ECO:0000259" key="5">
    <source>
        <dbReference type="Pfam" id="PF00669"/>
    </source>
</evidence>
<gene>
    <name evidence="7" type="primary">fliC</name>
    <name evidence="7" type="ORF">AMJAP_0558</name>
</gene>
<dbReference type="PRINTS" id="PR00207">
    <property type="entry name" value="FLAGELLIN"/>
</dbReference>
<dbReference type="GO" id="GO:0009288">
    <property type="term" value="C:bacterial-type flagellum"/>
    <property type="evidence" value="ECO:0007669"/>
    <property type="project" value="UniProtKB-SubCell"/>
</dbReference>
<feature type="domain" description="Flagellin C-terminal" evidence="6">
    <location>
        <begin position="424"/>
        <end position="508"/>
    </location>
</feature>
<dbReference type="Gene3D" id="2.30.220.10">
    <property type="entry name" value="f41 fragment of flagellin, C-terminal domain"/>
    <property type="match status" value="1"/>
</dbReference>
<evidence type="ECO:0000256" key="3">
    <source>
        <dbReference type="ARBA" id="ARBA00023143"/>
    </source>
</evidence>
<comment type="function">
    <text evidence="4">Flagellin is the subunit protein which polymerizes to form the filaments of bacterial flagella.</text>
</comment>
<name>A0A7R6SS30_9GAMM</name>
<accession>A0A7R6SS30</accession>
<keyword evidence="7" id="KW-0282">Flagellum</keyword>
<dbReference type="Gene3D" id="1.20.1330.10">
    <property type="entry name" value="f41 fragment of flagellin, N-terminal domain"/>
    <property type="match status" value="1"/>
</dbReference>
<sequence length="509" mass="51594">MAVINTNIASLNAQNNLSKSQNDLQTSLQRLSSGLRINSAKDDAAGLAISDRMTSQIRGLNQAVRNANDGISLAQTAEGALSESSNILQRMRELAIQSANDTNSASDRSNLQKEVAQLQSELNRISETTTFNSKNILDGSFTTAKFHVGANANETIDVSIKSSAATDMGAYAVASEGNTGIAAAGSATLGDIARTAETVTVAGPLGSQDVAFAVADSAKQLADKVNGTDTGVTATASTSVDITAGAQLSNGDSLSLTLGSYTTAANTIGTAKVFDVVVNDTSDLTDVAAAINAESASTGITATLSDDLATVTLTNSQGHNIGITDVNDGDGVADAALLGAKTTGNDGTTITTTNLGDVITTNASTEALMVSGTVSFSASADFTISSSTGTGSMLSNNANGLDATLSSVADVDISTQVGSNNALSVIDQALAFISESRADLGAVQNRLESTISNLSSISENVSAARSRIQDADFAAETANLTKNQILQQAGTAMLAQANTLPQGVLSLLQ</sequence>
<feature type="domain" description="Flagellin N-terminal" evidence="5">
    <location>
        <begin position="4"/>
        <end position="142"/>
    </location>
</feature>
<keyword evidence="3 4" id="KW-0975">Bacterial flagellum</keyword>
<comment type="similarity">
    <text evidence="1 4">Belongs to the bacterial flagellin family.</text>
</comment>
<dbReference type="InterPro" id="IPR001492">
    <property type="entry name" value="Flagellin"/>
</dbReference>
<dbReference type="Proteomes" id="UP000595663">
    <property type="component" value="Chromosome"/>
</dbReference>
<keyword evidence="7" id="KW-0969">Cilium</keyword>
<dbReference type="Gene3D" id="6.10.10.10">
    <property type="entry name" value="Flagellar export chaperone, C-terminal domain"/>
    <property type="match status" value="1"/>
</dbReference>
<evidence type="ECO:0000313" key="8">
    <source>
        <dbReference type="Proteomes" id="UP000595663"/>
    </source>
</evidence>
<dbReference type="PANTHER" id="PTHR42792">
    <property type="entry name" value="FLAGELLIN"/>
    <property type="match status" value="1"/>
</dbReference>
<keyword evidence="8" id="KW-1185">Reference proteome</keyword>
<dbReference type="InterPro" id="IPR042187">
    <property type="entry name" value="Flagellin_C_sub2"/>
</dbReference>
<evidence type="ECO:0000259" key="6">
    <source>
        <dbReference type="Pfam" id="PF00700"/>
    </source>
</evidence>
<evidence type="ECO:0000313" key="7">
    <source>
        <dbReference type="EMBL" id="BBB25157.1"/>
    </source>
</evidence>
<dbReference type="InterPro" id="IPR001029">
    <property type="entry name" value="Flagellin_N"/>
</dbReference>
<dbReference type="AlphaFoldDB" id="A0A7R6SS30"/>
<evidence type="ECO:0000256" key="4">
    <source>
        <dbReference type="RuleBase" id="RU362073"/>
    </source>
</evidence>
<dbReference type="EMBL" id="AP014545">
    <property type="protein sequence ID" value="BBB25157.1"/>
    <property type="molecule type" value="Genomic_DNA"/>
</dbReference>
<dbReference type="Pfam" id="PF00669">
    <property type="entry name" value="Flagellin_N"/>
    <property type="match status" value="1"/>
</dbReference>
<keyword evidence="7" id="KW-0966">Cell projection</keyword>
<evidence type="ECO:0000256" key="1">
    <source>
        <dbReference type="ARBA" id="ARBA00005709"/>
    </source>
</evidence>
<dbReference type="SUPFAM" id="SSF64518">
    <property type="entry name" value="Phase 1 flagellin"/>
    <property type="match status" value="1"/>
</dbReference>
<dbReference type="Pfam" id="PF00700">
    <property type="entry name" value="Flagellin_C"/>
    <property type="match status" value="1"/>
</dbReference>
<dbReference type="InterPro" id="IPR046358">
    <property type="entry name" value="Flagellin_C"/>
</dbReference>